<sequence length="350" mass="39510">MEINQLLQATIEKKASDLHIIPEYFPSIRINNELLFLRSFGVTTGEDTEKLILPLLTDNQRNYLNENKEIDLGWDYEGNRFRINVYTNKKKLGAAFRLIPNHIKTIDELNLPSFFHTFTAYKQGLILFTGPTGEGKSTSLASIINEINQKKARHIITVEDPIEFTYPNGKSIVSQRELHQDTLSWPIALKSVLREDPDVVLVGEMRDYDTVQLVLTIAETGHLVFSTLHTGSTKEAIDRIVDVFPSGQQNQIRNTLSTTLVGVVAQRLIPDSTGVSRVPCFEILMNTPSVSSIIRDGKNFMLDNVLETSEDEGMILFEKYLSKLYKSGLVTKEAALDHAIRKQLLSKFIG</sequence>
<dbReference type="Proteomes" id="UP000177050">
    <property type="component" value="Unassembled WGS sequence"/>
</dbReference>
<dbReference type="InterPro" id="IPR027417">
    <property type="entry name" value="P-loop_NTPase"/>
</dbReference>
<accession>A0A1F7L0K5</accession>
<evidence type="ECO:0000313" key="3">
    <source>
        <dbReference type="EMBL" id="OGK73660.1"/>
    </source>
</evidence>
<dbReference type="Pfam" id="PF00437">
    <property type="entry name" value="T2SSE"/>
    <property type="match status" value="1"/>
</dbReference>
<dbReference type="SUPFAM" id="SSF52540">
    <property type="entry name" value="P-loop containing nucleoside triphosphate hydrolases"/>
    <property type="match status" value="1"/>
</dbReference>
<dbReference type="GO" id="GO:0016887">
    <property type="term" value="F:ATP hydrolysis activity"/>
    <property type="evidence" value="ECO:0007669"/>
    <property type="project" value="InterPro"/>
</dbReference>
<dbReference type="AlphaFoldDB" id="A0A1F7L0K5"/>
<proteinExistence type="inferred from homology"/>
<evidence type="ECO:0000259" key="2">
    <source>
        <dbReference type="PROSITE" id="PS00662"/>
    </source>
</evidence>
<dbReference type="Gene3D" id="3.30.450.90">
    <property type="match status" value="1"/>
</dbReference>
<dbReference type="GO" id="GO:0005524">
    <property type="term" value="F:ATP binding"/>
    <property type="evidence" value="ECO:0007669"/>
    <property type="project" value="InterPro"/>
</dbReference>
<comment type="similarity">
    <text evidence="1">Belongs to the GSP E family.</text>
</comment>
<dbReference type="Gene3D" id="3.40.50.300">
    <property type="entry name" value="P-loop containing nucleotide triphosphate hydrolases"/>
    <property type="match status" value="1"/>
</dbReference>
<dbReference type="NCBIfam" id="TIGR01420">
    <property type="entry name" value="pilT_fam"/>
    <property type="match status" value="1"/>
</dbReference>
<dbReference type="PANTHER" id="PTHR30486:SF16">
    <property type="entry name" value="TWITCHING MOTILITY PROTEIN PILT"/>
    <property type="match status" value="1"/>
</dbReference>
<dbReference type="InterPro" id="IPR001482">
    <property type="entry name" value="T2SS/T4SS_dom"/>
</dbReference>
<evidence type="ECO:0000256" key="1">
    <source>
        <dbReference type="ARBA" id="ARBA00006611"/>
    </source>
</evidence>
<feature type="domain" description="Bacterial type II secretion system protein E" evidence="2">
    <location>
        <begin position="193"/>
        <end position="207"/>
    </location>
</feature>
<name>A0A1F7L0K5_9BACT</name>
<protein>
    <recommendedName>
        <fullName evidence="2">Bacterial type II secretion system protein E domain-containing protein</fullName>
    </recommendedName>
</protein>
<dbReference type="CDD" id="cd01131">
    <property type="entry name" value="PilT"/>
    <property type="match status" value="1"/>
</dbReference>
<comment type="caution">
    <text evidence="3">The sequence shown here is derived from an EMBL/GenBank/DDBJ whole genome shotgun (WGS) entry which is preliminary data.</text>
</comment>
<dbReference type="EMBL" id="MGBR01000001">
    <property type="protein sequence ID" value="OGK73660.1"/>
    <property type="molecule type" value="Genomic_DNA"/>
</dbReference>
<dbReference type="InterPro" id="IPR006321">
    <property type="entry name" value="PilT/PilU"/>
</dbReference>
<dbReference type="PROSITE" id="PS00662">
    <property type="entry name" value="T2SP_E"/>
    <property type="match status" value="1"/>
</dbReference>
<organism evidence="3 4">
    <name type="scientific">Candidatus Roizmanbacteria bacterium RIFOXYD1_FULL_38_12</name>
    <dbReference type="NCBI Taxonomy" id="1802093"/>
    <lineage>
        <taxon>Bacteria</taxon>
        <taxon>Candidatus Roizmaniibacteriota</taxon>
    </lineage>
</organism>
<dbReference type="InterPro" id="IPR050921">
    <property type="entry name" value="T4SS_GSP_E_ATPase"/>
</dbReference>
<reference evidence="3 4" key="1">
    <citation type="journal article" date="2016" name="Nat. Commun.">
        <title>Thousands of microbial genomes shed light on interconnected biogeochemical processes in an aquifer system.</title>
        <authorList>
            <person name="Anantharaman K."/>
            <person name="Brown C.T."/>
            <person name="Hug L.A."/>
            <person name="Sharon I."/>
            <person name="Castelle C.J."/>
            <person name="Probst A.J."/>
            <person name="Thomas B.C."/>
            <person name="Singh A."/>
            <person name="Wilkins M.J."/>
            <person name="Karaoz U."/>
            <person name="Brodie E.L."/>
            <person name="Williams K.H."/>
            <person name="Hubbard S.S."/>
            <person name="Banfield J.F."/>
        </authorList>
    </citation>
    <scope>NUCLEOTIDE SEQUENCE [LARGE SCALE GENOMIC DNA]</scope>
</reference>
<dbReference type="PANTHER" id="PTHR30486">
    <property type="entry name" value="TWITCHING MOTILITY PROTEIN PILT"/>
    <property type="match status" value="1"/>
</dbReference>
<evidence type="ECO:0000313" key="4">
    <source>
        <dbReference type="Proteomes" id="UP000177050"/>
    </source>
</evidence>
<gene>
    <name evidence="3" type="ORF">A3K52_02645</name>
</gene>